<name>A0ACC1YYY1_MELAZ</name>
<protein>
    <submittedName>
        <fullName evidence="1">CASP-like protein</fullName>
    </submittedName>
</protein>
<comment type="caution">
    <text evidence="1">The sequence shown here is derived from an EMBL/GenBank/DDBJ whole genome shotgun (WGS) entry which is preliminary data.</text>
</comment>
<keyword evidence="2" id="KW-1185">Reference proteome</keyword>
<organism evidence="1 2">
    <name type="scientific">Melia azedarach</name>
    <name type="common">Chinaberry tree</name>
    <dbReference type="NCBI Taxonomy" id="155640"/>
    <lineage>
        <taxon>Eukaryota</taxon>
        <taxon>Viridiplantae</taxon>
        <taxon>Streptophyta</taxon>
        <taxon>Embryophyta</taxon>
        <taxon>Tracheophyta</taxon>
        <taxon>Spermatophyta</taxon>
        <taxon>Magnoliopsida</taxon>
        <taxon>eudicotyledons</taxon>
        <taxon>Gunneridae</taxon>
        <taxon>Pentapetalae</taxon>
        <taxon>rosids</taxon>
        <taxon>malvids</taxon>
        <taxon>Sapindales</taxon>
        <taxon>Meliaceae</taxon>
        <taxon>Melia</taxon>
    </lineage>
</organism>
<proteinExistence type="predicted"/>
<reference evidence="1 2" key="1">
    <citation type="journal article" date="2023" name="Science">
        <title>Complex scaffold remodeling in plant triterpene biosynthesis.</title>
        <authorList>
            <person name="De La Pena R."/>
            <person name="Hodgson H."/>
            <person name="Liu J.C."/>
            <person name="Stephenson M.J."/>
            <person name="Martin A.C."/>
            <person name="Owen C."/>
            <person name="Harkess A."/>
            <person name="Leebens-Mack J."/>
            <person name="Jimenez L.E."/>
            <person name="Osbourn A."/>
            <person name="Sattely E.S."/>
        </authorList>
    </citation>
    <scope>NUCLEOTIDE SEQUENCE [LARGE SCALE GENOMIC DNA]</scope>
    <source>
        <strain evidence="2">cv. JPN11</strain>
        <tissue evidence="1">Leaf</tissue>
    </source>
</reference>
<accession>A0ACC1YYY1</accession>
<evidence type="ECO:0000313" key="1">
    <source>
        <dbReference type="EMBL" id="KAJ4728857.1"/>
    </source>
</evidence>
<gene>
    <name evidence="1" type="ORF">OWV82_001728</name>
</gene>
<sequence>MESSDAKFPQNPPLKTEKLVHLTQICLRILAIGTALAATSVMATSKQTTVIFGTVFSARYSYSSAFKFFAFANAFASAFTLLSLFYVLLFGRPGSNPANYFILFIHDLFMASLVLAGCAAATAVGYIGRYGNNHIGWIAICDQFGKFCNRVTGSVILSYVAFLFLLILTVISASRSRKIQV</sequence>
<dbReference type="EMBL" id="CM051394">
    <property type="protein sequence ID" value="KAJ4728857.1"/>
    <property type="molecule type" value="Genomic_DNA"/>
</dbReference>
<evidence type="ECO:0000313" key="2">
    <source>
        <dbReference type="Proteomes" id="UP001164539"/>
    </source>
</evidence>
<dbReference type="Proteomes" id="UP001164539">
    <property type="component" value="Chromosome 1"/>
</dbReference>